<dbReference type="Gene3D" id="3.30.160.250">
    <property type="match status" value="1"/>
</dbReference>
<organism evidence="2">
    <name type="scientific">uncultured Thermomicrobiales bacterium</name>
    <dbReference type="NCBI Taxonomy" id="1645740"/>
    <lineage>
        <taxon>Bacteria</taxon>
        <taxon>Pseudomonadati</taxon>
        <taxon>Thermomicrobiota</taxon>
        <taxon>Thermomicrobia</taxon>
        <taxon>Thermomicrobiales</taxon>
        <taxon>environmental samples</taxon>
    </lineage>
</organism>
<evidence type="ECO:0000313" key="2">
    <source>
        <dbReference type="EMBL" id="CAA9563346.1"/>
    </source>
</evidence>
<dbReference type="AlphaFoldDB" id="A0A6J4V278"/>
<dbReference type="EMBL" id="CADCWE010000255">
    <property type="protein sequence ID" value="CAA9563346.1"/>
    <property type="molecule type" value="Genomic_DNA"/>
</dbReference>
<sequence length="87" mass="9401">MSDRNPDATDAMAVAWDPRDDIFVATVPDLPGRRTFGRIRAEAVQGEEAFELWIDDARADGDSIPPPRDVAPDPANRRSAAILGANA</sequence>
<dbReference type="InterPro" id="IPR035069">
    <property type="entry name" value="TTHA1013/TTHA0281-like"/>
</dbReference>
<name>A0A6J4V278_9BACT</name>
<evidence type="ECO:0000256" key="1">
    <source>
        <dbReference type="SAM" id="MobiDB-lite"/>
    </source>
</evidence>
<feature type="region of interest" description="Disordered" evidence="1">
    <location>
        <begin position="58"/>
        <end position="87"/>
    </location>
</feature>
<dbReference type="SUPFAM" id="SSF143100">
    <property type="entry name" value="TTHA1013/TTHA0281-like"/>
    <property type="match status" value="1"/>
</dbReference>
<protein>
    <submittedName>
        <fullName evidence="2">Uncharacterized protein</fullName>
    </submittedName>
</protein>
<proteinExistence type="predicted"/>
<reference evidence="2" key="1">
    <citation type="submission" date="2020-02" db="EMBL/GenBank/DDBJ databases">
        <authorList>
            <person name="Meier V. D."/>
        </authorList>
    </citation>
    <scope>NUCLEOTIDE SEQUENCE</scope>
    <source>
        <strain evidence="2">AVDCRST_MAG73</strain>
    </source>
</reference>
<accession>A0A6J4V278</accession>
<gene>
    <name evidence="2" type="ORF">AVDCRST_MAG73-3925</name>
</gene>